<dbReference type="HOGENOM" id="CLU_017395_2_1_1"/>
<dbReference type="Gene3D" id="3.30.710.10">
    <property type="entry name" value="Potassium Channel Kv1.1, Chain A"/>
    <property type="match status" value="2"/>
</dbReference>
<evidence type="ECO:0000313" key="2">
    <source>
        <dbReference type="EMBL" id="CCK71892.1"/>
    </source>
</evidence>
<dbReference type="KEGG" id="kng:KNAG_0I01010"/>
<dbReference type="PANTHER" id="PTHR31758">
    <property type="entry name" value="BTB/POZ DOMAIN-CONTAINING PROTEIN YLR108C"/>
    <property type="match status" value="1"/>
</dbReference>
<dbReference type="eggNOG" id="ENOG502QRM9">
    <property type="taxonomic scope" value="Eukaryota"/>
</dbReference>
<dbReference type="SMART" id="SM00225">
    <property type="entry name" value="BTB"/>
    <property type="match status" value="1"/>
</dbReference>
<dbReference type="EMBL" id="HE978322">
    <property type="protein sequence ID" value="CCK71892.1"/>
    <property type="molecule type" value="Genomic_DNA"/>
</dbReference>
<feature type="domain" description="BTB" evidence="1">
    <location>
        <begin position="23"/>
        <end position="144"/>
    </location>
</feature>
<dbReference type="SUPFAM" id="SSF54695">
    <property type="entry name" value="POZ domain"/>
    <property type="match status" value="2"/>
</dbReference>
<name>J7S284_HUIN7</name>
<sequence length="504" mass="57548">MTSPLIIDGHFDPNIPQLLPHDKMYNIQIGTRLFRISGASLSSDGPSYFTTHFSKATSKSASNSPSTGASANAYSPNGTLSTTSRDVLFIDRSAEIFEHIYRHLQGYFIDLKDEVQYTMLIADAVYYNLPRLKALLRDTDFYYSRIGDKSFRIPKRLLAQPGDQNNFFQMTAETLYVDVENLIIQKKLLRPPPHSYSYVSRSPKLFNMLLDLLNGGSFALNRETRETLIRECRYYRFLNLEQRLINCKTSFNPVTGREEILMQLQDITKRGVVVPQFYSNDIAKPSFVASGIDSTLTSFQFDTPTNKNDDLLSLISTDFTAAPILKKHKVVPVSFPLRILQYKRPYVDQTPRELSFQIESNHISLIFNRNTRSVHVDIAGPLVGKMETLFQSTLVTDCNVNFNTFKQRAPDDEPHLLFPACLTVCDIMLNETKYDDINVLFDQARDQVNDPNNYAEMVSGLRLFLTNSIWKLGVEPNDQNVVLIGVKLDAFADLKQYNREVQFL</sequence>
<evidence type="ECO:0000313" key="3">
    <source>
        <dbReference type="Proteomes" id="UP000006310"/>
    </source>
</evidence>
<protein>
    <recommendedName>
        <fullName evidence="1">BTB domain-containing protein</fullName>
    </recommendedName>
</protein>
<accession>J7S284</accession>
<dbReference type="OrthoDB" id="2414723at2759"/>
<dbReference type="PANTHER" id="PTHR31758:SF2">
    <property type="entry name" value="BTB_POZ DOMAIN-CONTAINING PROTEIN YLR108C"/>
    <property type="match status" value="1"/>
</dbReference>
<dbReference type="OMA" id="QYTMLFA"/>
<gene>
    <name evidence="2" type="primary">KNAG0I01010</name>
    <name evidence="2" type="ordered locus">KNAG_0I01010</name>
</gene>
<dbReference type="Proteomes" id="UP000006310">
    <property type="component" value="Chromosome 9"/>
</dbReference>
<reference evidence="2 3" key="1">
    <citation type="journal article" date="2011" name="Proc. Natl. Acad. Sci. U.S.A.">
        <title>Evolutionary erosion of yeast sex chromosomes by mating-type switching accidents.</title>
        <authorList>
            <person name="Gordon J.L."/>
            <person name="Armisen D."/>
            <person name="Proux-Wera E."/>
            <person name="Oheigeartaigh S.S."/>
            <person name="Byrne K.P."/>
            <person name="Wolfe K.H."/>
        </authorList>
    </citation>
    <scope>NUCLEOTIDE SEQUENCE [LARGE SCALE GENOMIC DNA]</scope>
    <source>
        <strain evidence="3">ATCC MYA-139 / BCRC 22969 / CBS 8797 / CCRC 22969 / KCTC 17520 / NBRC 10181 / NCYC 3082</strain>
    </source>
</reference>
<dbReference type="STRING" id="1071383.J7S284"/>
<dbReference type="InterPro" id="IPR000210">
    <property type="entry name" value="BTB/POZ_dom"/>
</dbReference>
<dbReference type="InterPro" id="IPR011333">
    <property type="entry name" value="SKP1/BTB/POZ_sf"/>
</dbReference>
<organism evidence="2 3">
    <name type="scientific">Huiozyma naganishii (strain ATCC MYA-139 / BCRC 22969 / CBS 8797 / KCTC 17520 / NBRC 10181 / NCYC 3082 / Yp74L-3)</name>
    <name type="common">Yeast</name>
    <name type="synonym">Kazachstania naganishii</name>
    <dbReference type="NCBI Taxonomy" id="1071383"/>
    <lineage>
        <taxon>Eukaryota</taxon>
        <taxon>Fungi</taxon>
        <taxon>Dikarya</taxon>
        <taxon>Ascomycota</taxon>
        <taxon>Saccharomycotina</taxon>
        <taxon>Saccharomycetes</taxon>
        <taxon>Saccharomycetales</taxon>
        <taxon>Saccharomycetaceae</taxon>
        <taxon>Huiozyma</taxon>
    </lineage>
</organism>
<dbReference type="RefSeq" id="XP_022466137.1">
    <property type="nucleotide sequence ID" value="XM_022609775.1"/>
</dbReference>
<keyword evidence="3" id="KW-1185">Reference proteome</keyword>
<evidence type="ECO:0000259" key="1">
    <source>
        <dbReference type="SMART" id="SM00225"/>
    </source>
</evidence>
<dbReference type="AlphaFoldDB" id="J7S284"/>
<reference evidence="3" key="2">
    <citation type="submission" date="2012-08" db="EMBL/GenBank/DDBJ databases">
        <title>Genome sequence of Kazachstania naganishii.</title>
        <authorList>
            <person name="Gordon J.L."/>
            <person name="Armisen D."/>
            <person name="Proux-Wera E."/>
            <person name="OhEigeartaigh S.S."/>
            <person name="Byrne K.P."/>
            <person name="Wolfe K.H."/>
        </authorList>
    </citation>
    <scope>NUCLEOTIDE SEQUENCE [LARGE SCALE GENOMIC DNA]</scope>
    <source>
        <strain evidence="3">ATCC MYA-139 / BCRC 22969 / CBS 8797 / CCRC 22969 / KCTC 17520 / NBRC 10181 / NCYC 3082</strain>
    </source>
</reference>
<dbReference type="GeneID" id="34527635"/>
<proteinExistence type="predicted"/>